<dbReference type="Pfam" id="PF13406">
    <property type="entry name" value="SLT_2"/>
    <property type="match status" value="1"/>
</dbReference>
<dbReference type="SUPFAM" id="SSF53955">
    <property type="entry name" value="Lysozyme-like"/>
    <property type="match status" value="1"/>
</dbReference>
<dbReference type="RefSeq" id="WP_188859205.1">
    <property type="nucleotide sequence ID" value="NZ_BMLT01000002.1"/>
</dbReference>
<dbReference type="InterPro" id="IPR011757">
    <property type="entry name" value="Lytic_transglycosylase_MltB"/>
</dbReference>
<dbReference type="PANTHER" id="PTHR30163:SF9">
    <property type="entry name" value="MEMBRANE-BOUND LYTIC MUREIN TRANSGLYCOSYLASE B"/>
    <property type="match status" value="1"/>
</dbReference>
<comment type="caution">
    <text evidence="4">The sequence shown here is derived from an EMBL/GenBank/DDBJ whole genome shotgun (WGS) entry which is preliminary data.</text>
</comment>
<dbReference type="GO" id="GO:0008933">
    <property type="term" value="F:peptidoglycan lytic transglycosylase activity"/>
    <property type="evidence" value="ECO:0007669"/>
    <property type="project" value="TreeGrafter"/>
</dbReference>
<proteinExistence type="predicted"/>
<dbReference type="PANTHER" id="PTHR30163">
    <property type="entry name" value="MEMBRANE-BOUND LYTIC MUREIN TRANSGLYCOSYLASE B"/>
    <property type="match status" value="1"/>
</dbReference>
<evidence type="ECO:0000256" key="1">
    <source>
        <dbReference type="PIRSR" id="PIRSR611757-1"/>
    </source>
</evidence>
<evidence type="ECO:0000313" key="5">
    <source>
        <dbReference type="Proteomes" id="UP000599578"/>
    </source>
</evidence>
<reference evidence="4 5" key="1">
    <citation type="journal article" date="2014" name="Int. J. Syst. Evol. Microbiol.">
        <title>Complete genome sequence of Corynebacterium casei LMG S-19264T (=DSM 44701T), isolated from a smear-ripened cheese.</title>
        <authorList>
            <consortium name="US DOE Joint Genome Institute (JGI-PGF)"/>
            <person name="Walter F."/>
            <person name="Albersmeier A."/>
            <person name="Kalinowski J."/>
            <person name="Ruckert C."/>
        </authorList>
    </citation>
    <scope>NUCLEOTIDE SEQUENCE [LARGE SCALE GENOMIC DNA]</scope>
    <source>
        <strain evidence="4 5">CGMCC 1.7286</strain>
    </source>
</reference>
<dbReference type="FunFam" id="1.10.8.350:FF:000001">
    <property type="entry name" value="Lytic murein transglycosylase B"/>
    <property type="match status" value="1"/>
</dbReference>
<organism evidence="4 5">
    <name type="scientific">Marinobacterium nitratireducens</name>
    <dbReference type="NCBI Taxonomy" id="518897"/>
    <lineage>
        <taxon>Bacteria</taxon>
        <taxon>Pseudomonadati</taxon>
        <taxon>Pseudomonadota</taxon>
        <taxon>Gammaproteobacteria</taxon>
        <taxon>Oceanospirillales</taxon>
        <taxon>Oceanospirillaceae</taxon>
        <taxon>Marinobacterium</taxon>
    </lineage>
</organism>
<dbReference type="EMBL" id="BMLT01000002">
    <property type="protein sequence ID" value="GGO78649.1"/>
    <property type="molecule type" value="Genomic_DNA"/>
</dbReference>
<feature type="chain" id="PRO_5036719844" evidence="2">
    <location>
        <begin position="24"/>
        <end position="337"/>
    </location>
</feature>
<dbReference type="InterPro" id="IPR023346">
    <property type="entry name" value="Lysozyme-like_dom_sf"/>
</dbReference>
<keyword evidence="2" id="KW-0732">Signal</keyword>
<dbReference type="CDD" id="cd13399">
    <property type="entry name" value="Slt35-like"/>
    <property type="match status" value="1"/>
</dbReference>
<dbReference type="GO" id="GO:0009253">
    <property type="term" value="P:peptidoglycan catabolic process"/>
    <property type="evidence" value="ECO:0007669"/>
    <property type="project" value="TreeGrafter"/>
</dbReference>
<protein>
    <submittedName>
        <fullName evidence="4">Soluble lytic transglycosylase B</fullName>
    </submittedName>
</protein>
<dbReference type="Gene3D" id="1.10.530.10">
    <property type="match status" value="1"/>
</dbReference>
<dbReference type="InterPro" id="IPR043426">
    <property type="entry name" value="MltB-like"/>
</dbReference>
<dbReference type="Proteomes" id="UP000599578">
    <property type="component" value="Unassembled WGS sequence"/>
</dbReference>
<feature type="active site" evidence="1">
    <location>
        <position position="129"/>
    </location>
</feature>
<feature type="signal peptide" evidence="2">
    <location>
        <begin position="1"/>
        <end position="23"/>
    </location>
</feature>
<accession>A0A918DPJ2</accession>
<gene>
    <name evidence="4" type="primary">sltB1</name>
    <name evidence="4" type="ORF">GCM10011348_11080</name>
</gene>
<dbReference type="InterPro" id="IPR031304">
    <property type="entry name" value="SLT_2"/>
</dbReference>
<name>A0A918DPJ2_9GAMM</name>
<feature type="domain" description="Transglycosylase SLT" evidence="3">
    <location>
        <begin position="35"/>
        <end position="325"/>
    </location>
</feature>
<evidence type="ECO:0000259" key="3">
    <source>
        <dbReference type="Pfam" id="PF13406"/>
    </source>
</evidence>
<dbReference type="AlphaFoldDB" id="A0A918DPJ2"/>
<evidence type="ECO:0000256" key="2">
    <source>
        <dbReference type="SAM" id="SignalP"/>
    </source>
</evidence>
<sequence length="337" mass="38018">MRKVLAPAMVTLALVLQSGCASTATGMGTGYANHPDAQPLINELVAEGFDRRYLEDLLGDASRQESILKAMSRPAERRLNWGEYRKIFIEQQRIDQGVQFWRENAAALARAEREYGVPAEIIVAIIGVETRYGRITGSYRVIDALATLGFDYPKRGEFFQGQLKEYVRLVQEEQIDPLSLKGSYAGAMGYGQFIPSSYRAYAVDFDGDHKRDIWNNKTDAIGSVANYFAEHGWKNGEPVLSNVVINKPADPSWFNAGLKPEVSLAQWRERGITTRQGLDQDQLATLMEFQTADGEFYRLGLHNFYVITRYNHSRLYAMAVYELSQLIRDAYGRSTQG</sequence>
<dbReference type="Gene3D" id="1.10.8.350">
    <property type="entry name" value="Bacterial muramidase"/>
    <property type="match status" value="1"/>
</dbReference>
<keyword evidence="5" id="KW-1185">Reference proteome</keyword>
<evidence type="ECO:0000313" key="4">
    <source>
        <dbReference type="EMBL" id="GGO78649.1"/>
    </source>
</evidence>
<dbReference type="NCBIfam" id="TIGR02282">
    <property type="entry name" value="MltB"/>
    <property type="match status" value="1"/>
</dbReference>